<comment type="caution">
    <text evidence="3">The sequence shown here is derived from an EMBL/GenBank/DDBJ whole genome shotgun (WGS) entry which is preliminary data.</text>
</comment>
<evidence type="ECO:0000313" key="3">
    <source>
        <dbReference type="EMBL" id="OHA86267.1"/>
    </source>
</evidence>
<sequence>MTRFAKLLLISIVILAIAGWWTLSVLRAARLSEGAARSIAATSMCALSGAVNENGTRNANTKTWWFGLAVRDELSRPGCSPACVVSETTHTAEINWRCTGLATTTTNDLIRVTSPIPEATTTSPLTVTGEARGTWYFEASFPIRVIDEAGTVLGIGHAEAQSDWMTENFVPFKATINFSAPTTTRGTLILEKDNPSGLPEHANELRIPIRFDLGAAAPTRTVKLYYYDSAKDRDASENVQCSRAGLVAVERTIPITQTPIQNTLRLLLGGALTQEERAQGITTEYPLPGVALSGASLQSGMLTLTLSDPNNKTSGGACRAGVLWFQIEATALQFPEVRSVRFLPQDIFQP</sequence>
<evidence type="ECO:0008006" key="5">
    <source>
        <dbReference type="Google" id="ProtNLM"/>
    </source>
</evidence>
<protein>
    <recommendedName>
        <fullName evidence="5">Bacterial spore germination immunoglobulin-like domain-containing protein</fullName>
    </recommendedName>
</protein>
<dbReference type="Proteomes" id="UP000178168">
    <property type="component" value="Unassembled WGS sequence"/>
</dbReference>
<dbReference type="STRING" id="1802730.A2591_01750"/>
<name>A0A1G2SMM3_9BACT</name>
<dbReference type="Pfam" id="PF10648">
    <property type="entry name" value="Gmad2"/>
    <property type="match status" value="1"/>
</dbReference>
<dbReference type="AlphaFoldDB" id="A0A1G2SMM3"/>
<dbReference type="InterPro" id="IPR019606">
    <property type="entry name" value="GerMN"/>
</dbReference>
<reference evidence="3 4" key="1">
    <citation type="journal article" date="2016" name="Nat. Commun.">
        <title>Thousands of microbial genomes shed light on interconnected biogeochemical processes in an aquifer system.</title>
        <authorList>
            <person name="Anantharaman K."/>
            <person name="Brown C.T."/>
            <person name="Hug L.A."/>
            <person name="Sharon I."/>
            <person name="Castelle C.J."/>
            <person name="Probst A.J."/>
            <person name="Thomas B.C."/>
            <person name="Singh A."/>
            <person name="Wilkins M.J."/>
            <person name="Karaoz U."/>
            <person name="Brodie E.L."/>
            <person name="Williams K.H."/>
            <person name="Hubbard S.S."/>
            <person name="Banfield J.F."/>
        </authorList>
    </citation>
    <scope>NUCLEOTIDE SEQUENCE [LARGE SCALE GENOMIC DNA]</scope>
</reference>
<dbReference type="InterPro" id="IPR018911">
    <property type="entry name" value="Gmad2_Ig-like_dom"/>
</dbReference>
<dbReference type="Pfam" id="PF10646">
    <property type="entry name" value="Germane"/>
    <property type="match status" value="1"/>
</dbReference>
<dbReference type="EMBL" id="MHUZ01000005">
    <property type="protein sequence ID" value="OHA86267.1"/>
    <property type="molecule type" value="Genomic_DNA"/>
</dbReference>
<feature type="domain" description="GerMN" evidence="1">
    <location>
        <begin position="223"/>
        <end position="343"/>
    </location>
</feature>
<evidence type="ECO:0000259" key="1">
    <source>
        <dbReference type="Pfam" id="PF10646"/>
    </source>
</evidence>
<proteinExistence type="predicted"/>
<accession>A0A1G2SMM3</accession>
<feature type="domain" description="Bacterial spore germination immunoglobulin-like" evidence="2">
    <location>
        <begin position="110"/>
        <end position="196"/>
    </location>
</feature>
<organism evidence="3 4">
    <name type="scientific">Candidatus Yonathbacteria bacterium RIFOXYD1_FULL_52_36</name>
    <dbReference type="NCBI Taxonomy" id="1802730"/>
    <lineage>
        <taxon>Bacteria</taxon>
        <taxon>Candidatus Yonathiibacteriota</taxon>
    </lineage>
</organism>
<gene>
    <name evidence="3" type="ORF">A2591_01750</name>
</gene>
<evidence type="ECO:0000259" key="2">
    <source>
        <dbReference type="Pfam" id="PF10648"/>
    </source>
</evidence>
<evidence type="ECO:0000313" key="4">
    <source>
        <dbReference type="Proteomes" id="UP000178168"/>
    </source>
</evidence>